<reference evidence="2 3" key="1">
    <citation type="submission" date="2020-10" db="EMBL/GenBank/DDBJ databases">
        <title>Identification of Nocardia species via Next-generation sequencing and recognition of intraspecies genetic diversity.</title>
        <authorList>
            <person name="Li P."/>
            <person name="Li P."/>
            <person name="Lu B."/>
        </authorList>
    </citation>
    <scope>NUCLEOTIDE SEQUENCE [LARGE SCALE GENOMIC DNA]</scope>
    <source>
        <strain evidence="2 3">BJ06-0143</strain>
    </source>
</reference>
<dbReference type="Pfam" id="PF18029">
    <property type="entry name" value="Glyoxalase_6"/>
    <property type="match status" value="2"/>
</dbReference>
<dbReference type="EMBL" id="JADLQN010000001">
    <property type="protein sequence ID" value="MBF6354538.1"/>
    <property type="molecule type" value="Genomic_DNA"/>
</dbReference>
<feature type="domain" description="VOC" evidence="1">
    <location>
        <begin position="133"/>
        <end position="246"/>
    </location>
</feature>
<dbReference type="RefSeq" id="WP_195001291.1">
    <property type="nucleotide sequence ID" value="NZ_JADLQN010000001.1"/>
</dbReference>
<dbReference type="PANTHER" id="PTHR35908:SF1">
    <property type="entry name" value="CONSERVED PROTEIN"/>
    <property type="match status" value="1"/>
</dbReference>
<keyword evidence="3" id="KW-1185">Reference proteome</keyword>
<accession>A0ABS0DCT4</accession>
<sequence length="246" mass="26726">MIRWTWTFVDRPEDRFEHCLRFWSTITGTAPSPRRGEHGEFRTLLPDPARGSSAAIKMQSVGGIGGTHLDLDVEDIAAARTAALASGAVAVAEHPDYTVLRSPGGLLFCLTRAAAETATPAAAVDAPDGTRSRLDQICLDIGPSDHPREAAFWRNLTGWSHTAGRRPEFSRLRATTPMPVSLLLQRLDEDRPAGAHIDFSSSDIEATADWHASLGARVISRFEHWIVLHDPAGVAYCVTARDPDGV</sequence>
<dbReference type="InterPro" id="IPR029068">
    <property type="entry name" value="Glyas_Bleomycin-R_OHBP_Dase"/>
</dbReference>
<name>A0ABS0DCT4_9NOCA</name>
<dbReference type="Gene3D" id="3.10.180.10">
    <property type="entry name" value="2,3-Dihydroxybiphenyl 1,2-Dioxygenase, domain 1"/>
    <property type="match status" value="2"/>
</dbReference>
<evidence type="ECO:0000313" key="3">
    <source>
        <dbReference type="Proteomes" id="UP000707731"/>
    </source>
</evidence>
<dbReference type="CDD" id="cd06587">
    <property type="entry name" value="VOC"/>
    <property type="match status" value="1"/>
</dbReference>
<gene>
    <name evidence="2" type="ORF">IU449_08300</name>
</gene>
<dbReference type="InterPro" id="IPR037523">
    <property type="entry name" value="VOC_core"/>
</dbReference>
<dbReference type="InterPro" id="IPR041581">
    <property type="entry name" value="Glyoxalase_6"/>
</dbReference>
<proteinExistence type="predicted"/>
<dbReference type="SUPFAM" id="SSF54593">
    <property type="entry name" value="Glyoxalase/Bleomycin resistance protein/Dihydroxybiphenyl dioxygenase"/>
    <property type="match status" value="2"/>
</dbReference>
<evidence type="ECO:0000259" key="1">
    <source>
        <dbReference type="PROSITE" id="PS51819"/>
    </source>
</evidence>
<dbReference type="PANTHER" id="PTHR35908">
    <property type="entry name" value="HYPOTHETICAL FUSION PROTEIN"/>
    <property type="match status" value="1"/>
</dbReference>
<protein>
    <submittedName>
        <fullName evidence="2">VOC family protein</fullName>
    </submittedName>
</protein>
<evidence type="ECO:0000313" key="2">
    <source>
        <dbReference type="EMBL" id="MBF6354538.1"/>
    </source>
</evidence>
<comment type="caution">
    <text evidence="2">The sequence shown here is derived from an EMBL/GenBank/DDBJ whole genome shotgun (WGS) entry which is preliminary data.</text>
</comment>
<dbReference type="PROSITE" id="PS51819">
    <property type="entry name" value="VOC"/>
    <property type="match status" value="1"/>
</dbReference>
<organism evidence="2 3">
    <name type="scientific">Nocardia higoensis</name>
    <dbReference type="NCBI Taxonomy" id="228599"/>
    <lineage>
        <taxon>Bacteria</taxon>
        <taxon>Bacillati</taxon>
        <taxon>Actinomycetota</taxon>
        <taxon>Actinomycetes</taxon>
        <taxon>Mycobacteriales</taxon>
        <taxon>Nocardiaceae</taxon>
        <taxon>Nocardia</taxon>
    </lineage>
</organism>
<dbReference type="Proteomes" id="UP000707731">
    <property type="component" value="Unassembled WGS sequence"/>
</dbReference>